<dbReference type="PROSITE" id="PS00583">
    <property type="entry name" value="PFKB_KINASES_1"/>
    <property type="match status" value="1"/>
</dbReference>
<evidence type="ECO:0000259" key="6">
    <source>
        <dbReference type="Pfam" id="PF00294"/>
    </source>
</evidence>
<dbReference type="InterPro" id="IPR029056">
    <property type="entry name" value="Ribokinase-like"/>
</dbReference>
<dbReference type="PANTHER" id="PTHR43085:SF1">
    <property type="entry name" value="PSEUDOURIDINE KINASE-RELATED"/>
    <property type="match status" value="1"/>
</dbReference>
<dbReference type="GO" id="GO:0005524">
    <property type="term" value="F:ATP binding"/>
    <property type="evidence" value="ECO:0007669"/>
    <property type="project" value="UniProtKB-KW"/>
</dbReference>
<feature type="domain" description="Carbohydrate kinase PfkB" evidence="6">
    <location>
        <begin position="5"/>
        <end position="308"/>
    </location>
</feature>
<keyword evidence="8" id="KW-1185">Reference proteome</keyword>
<dbReference type="Pfam" id="PF00294">
    <property type="entry name" value="PfkB"/>
    <property type="match status" value="1"/>
</dbReference>
<dbReference type="SUPFAM" id="SSF53613">
    <property type="entry name" value="Ribokinase-like"/>
    <property type="match status" value="1"/>
</dbReference>
<proteinExistence type="inferred from homology"/>
<dbReference type="InterPro" id="IPR011611">
    <property type="entry name" value="PfkB_dom"/>
</dbReference>
<dbReference type="CDD" id="cd01167">
    <property type="entry name" value="bac_FRK"/>
    <property type="match status" value="1"/>
</dbReference>
<reference evidence="7 8" key="1">
    <citation type="submission" date="2016-11" db="EMBL/GenBank/DDBJ databases">
        <title>Complete genome sequence of thermophilic cyanobacteria strain Synechococcus sp. PCC6715.</title>
        <authorList>
            <person name="Tang J."/>
            <person name="Daroch M."/>
            <person name="Liang Y."/>
            <person name="Jiang D."/>
            <person name="Shah M."/>
        </authorList>
    </citation>
    <scope>NUCLEOTIDE SEQUENCE [LARGE SCALE GENOMIC DNA]</scope>
    <source>
        <strain evidence="7 8">PCC 6715</strain>
    </source>
</reference>
<evidence type="ECO:0000256" key="5">
    <source>
        <dbReference type="ARBA" id="ARBA00022840"/>
    </source>
</evidence>
<dbReference type="InterPro" id="IPR002173">
    <property type="entry name" value="Carboh/pur_kinase_PfkB_CS"/>
</dbReference>
<keyword evidence="5" id="KW-0067">ATP-binding</keyword>
<accession>A0A2D2Q3Y7</accession>
<keyword evidence="2" id="KW-0808">Transferase</keyword>
<dbReference type="Proteomes" id="UP000231057">
    <property type="component" value="Chromosome"/>
</dbReference>
<dbReference type="OrthoDB" id="9813569at2"/>
<protein>
    <recommendedName>
        <fullName evidence="6">Carbohydrate kinase PfkB domain-containing protein</fullName>
    </recommendedName>
</protein>
<evidence type="ECO:0000256" key="3">
    <source>
        <dbReference type="ARBA" id="ARBA00022741"/>
    </source>
</evidence>
<evidence type="ECO:0000256" key="4">
    <source>
        <dbReference type="ARBA" id="ARBA00022777"/>
    </source>
</evidence>
<evidence type="ECO:0000256" key="1">
    <source>
        <dbReference type="ARBA" id="ARBA00010688"/>
    </source>
</evidence>
<reference evidence="8" key="2">
    <citation type="journal article" date="2022" name="Front. Microbiol.">
        <title>Comparative Genomic Analysis Revealed Distinct Molecular Components and Organization of CO2-Concentrating Mechanism in Thermophilic Cyanobacteria.</title>
        <authorList>
            <person name="Tang J."/>
            <person name="Zhou H."/>
            <person name="Yao D."/>
            <person name="Riaz S."/>
            <person name="You D."/>
            <person name="Klepacz-Smolka A."/>
            <person name="Daroch M."/>
        </authorList>
    </citation>
    <scope>NUCLEOTIDE SEQUENCE [LARGE SCALE GENOMIC DNA]</scope>
    <source>
        <strain evidence="8">PCC 6715</strain>
    </source>
</reference>
<sequence length="327" mass="34991">MSEATVLCFGEVLFDCIEGDDGAKECFLGGAPANVACGLVKLGVPTAFLGAVGKDALGEQARSQLAAIGVDVSSMETIPSVPTRQVRVKLSATGDRQFVGFAPTNTLAFADTQFLGSTISPRQVAAAQFLVTGTLALAAEPTATTLRNLVQQMHSQGKAILIDANWRPIFWPDTEAAVAQIRPFLEAANFLKLAKEEAELFFSSSDPQVVYGRLWGDVGDRAVVITDGGAPIRYCWHGHLDTIDPPSMAVVDTTGAGDGFVAGWLYQLLTGTPEDYRQPDWQHNCLQFAVVVGALVTTQKGAIAAQPTLEEVTAWLRDHPQRKIKMS</sequence>
<dbReference type="EMBL" id="CP018092">
    <property type="protein sequence ID" value="ATS19216.1"/>
    <property type="molecule type" value="Genomic_DNA"/>
</dbReference>
<evidence type="ECO:0000313" key="8">
    <source>
        <dbReference type="Proteomes" id="UP000231057"/>
    </source>
</evidence>
<evidence type="ECO:0000256" key="2">
    <source>
        <dbReference type="ARBA" id="ARBA00022679"/>
    </source>
</evidence>
<dbReference type="KEGG" id="slw:BRW62_11250"/>
<keyword evidence="4" id="KW-0418">Kinase</keyword>
<dbReference type="RefSeq" id="WP_099799556.1">
    <property type="nucleotide sequence ID" value="NZ_CP018092.1"/>
</dbReference>
<dbReference type="PANTHER" id="PTHR43085">
    <property type="entry name" value="HEXOKINASE FAMILY MEMBER"/>
    <property type="match status" value="1"/>
</dbReference>
<dbReference type="GO" id="GO:0016301">
    <property type="term" value="F:kinase activity"/>
    <property type="evidence" value="ECO:0007669"/>
    <property type="project" value="UniProtKB-KW"/>
</dbReference>
<organism evidence="7 8">
    <name type="scientific">Parathermosynechococcus lividus PCC 6715</name>
    <dbReference type="NCBI Taxonomy" id="1917166"/>
    <lineage>
        <taxon>Bacteria</taxon>
        <taxon>Bacillati</taxon>
        <taxon>Cyanobacteriota</taxon>
        <taxon>Cyanophyceae</taxon>
        <taxon>Acaryochloridales</taxon>
        <taxon>Thermosynechococcaceae</taxon>
        <taxon>Parathermosynechococcus</taxon>
    </lineage>
</organism>
<evidence type="ECO:0000313" key="7">
    <source>
        <dbReference type="EMBL" id="ATS19216.1"/>
    </source>
</evidence>
<gene>
    <name evidence="7" type="ORF">BRW62_11250</name>
</gene>
<dbReference type="Gene3D" id="3.40.1190.20">
    <property type="match status" value="1"/>
</dbReference>
<comment type="similarity">
    <text evidence="1">Belongs to the carbohydrate kinase PfkB family.</text>
</comment>
<keyword evidence="3" id="KW-0547">Nucleotide-binding</keyword>
<name>A0A2D2Q3Y7_PARLV</name>
<dbReference type="InterPro" id="IPR050306">
    <property type="entry name" value="PfkB_Carbo_kinase"/>
</dbReference>
<dbReference type="AlphaFoldDB" id="A0A2D2Q3Y7"/>